<feature type="region of interest" description="Disordered" evidence="1">
    <location>
        <begin position="148"/>
        <end position="172"/>
    </location>
</feature>
<comment type="caution">
    <text evidence="3">The sequence shown here is derived from an EMBL/GenBank/DDBJ whole genome shotgun (WGS) entry which is preliminary data.</text>
</comment>
<dbReference type="Proteomes" id="UP001153069">
    <property type="component" value="Unassembled WGS sequence"/>
</dbReference>
<dbReference type="EMBL" id="CAICTM010000085">
    <property type="protein sequence ID" value="CAB9500564.1"/>
    <property type="molecule type" value="Genomic_DNA"/>
</dbReference>
<feature type="compositionally biased region" description="Pro residues" evidence="1">
    <location>
        <begin position="154"/>
        <end position="171"/>
    </location>
</feature>
<feature type="region of interest" description="Disordered" evidence="1">
    <location>
        <begin position="65"/>
        <end position="105"/>
    </location>
</feature>
<reference evidence="3" key="1">
    <citation type="submission" date="2020-06" db="EMBL/GenBank/DDBJ databases">
        <authorList>
            <consortium name="Plant Systems Biology data submission"/>
        </authorList>
    </citation>
    <scope>NUCLEOTIDE SEQUENCE</scope>
    <source>
        <strain evidence="3">D6</strain>
    </source>
</reference>
<feature type="signal peptide" evidence="2">
    <location>
        <begin position="1"/>
        <end position="26"/>
    </location>
</feature>
<feature type="chain" id="PRO_5040253755" evidence="2">
    <location>
        <begin position="27"/>
        <end position="391"/>
    </location>
</feature>
<evidence type="ECO:0000256" key="2">
    <source>
        <dbReference type="SAM" id="SignalP"/>
    </source>
</evidence>
<feature type="region of interest" description="Disordered" evidence="1">
    <location>
        <begin position="201"/>
        <end position="247"/>
    </location>
</feature>
<sequence length="391" mass="42773">MAVPPHAALIYVLLGICFLQPTTVSAMERIQLNDKDMPSWRSGRRQKTIRFGNPGQNRRMMKALASQGQDRRLHRRRSQRGNIFANSSARRNGKGRGRSGRNYNTVSNYYWSRSSKSRSSQGDRVGRMYYLVTRPVYKGTGIGRFPPGWRPNMIRPPAPRPTGLPTRPPHPNTFAPAETPEPLVTHPPVITPGPTLVATPAATSPNSSPVPTSPGTPTATTTLPATTTNPSNTTITPATAPTTPPTTDFSFRTNMGLTYFSDQPEDVDRDLTAAEFAELQILIGEFYTDLFQADPVFATNFRSYTPITTSKTYTAGAVFPPGEPPSIALLFDSNFVFAPGTAITDVQVLQKMLDADYEGFITNYLRRASGATNQLDLVQQVSFNGVTGATV</sequence>
<gene>
    <name evidence="3" type="ORF">SEMRO_86_G045840.1</name>
</gene>
<accession>A0A9N8DH09</accession>
<evidence type="ECO:0000313" key="3">
    <source>
        <dbReference type="EMBL" id="CAB9500564.1"/>
    </source>
</evidence>
<keyword evidence="4" id="KW-1185">Reference proteome</keyword>
<proteinExistence type="predicted"/>
<protein>
    <submittedName>
        <fullName evidence="3">Uncharacterized protein</fullName>
    </submittedName>
</protein>
<organism evidence="3 4">
    <name type="scientific">Seminavis robusta</name>
    <dbReference type="NCBI Taxonomy" id="568900"/>
    <lineage>
        <taxon>Eukaryota</taxon>
        <taxon>Sar</taxon>
        <taxon>Stramenopiles</taxon>
        <taxon>Ochrophyta</taxon>
        <taxon>Bacillariophyta</taxon>
        <taxon>Bacillariophyceae</taxon>
        <taxon>Bacillariophycidae</taxon>
        <taxon>Naviculales</taxon>
        <taxon>Naviculaceae</taxon>
        <taxon>Seminavis</taxon>
    </lineage>
</organism>
<dbReference type="AlphaFoldDB" id="A0A9N8DH09"/>
<name>A0A9N8DH09_9STRA</name>
<evidence type="ECO:0000256" key="1">
    <source>
        <dbReference type="SAM" id="MobiDB-lite"/>
    </source>
</evidence>
<evidence type="ECO:0000313" key="4">
    <source>
        <dbReference type="Proteomes" id="UP001153069"/>
    </source>
</evidence>
<keyword evidence="2" id="KW-0732">Signal</keyword>